<dbReference type="InterPro" id="IPR016156">
    <property type="entry name" value="FAD/NAD-linked_Rdtase_dimer_sf"/>
</dbReference>
<feature type="binding site" evidence="5">
    <location>
        <position position="60"/>
    </location>
    <ligand>
        <name>FAD</name>
        <dbReference type="ChEBI" id="CHEBI:57692"/>
    </ligand>
</feature>
<feature type="disulfide bond" description="Redox-active" evidence="6">
    <location>
        <begin position="51"/>
        <end position="56"/>
    </location>
</feature>
<evidence type="ECO:0000256" key="6">
    <source>
        <dbReference type="PIRSR" id="PIRSR000350-4"/>
    </source>
</evidence>
<dbReference type="SUPFAM" id="SSF55424">
    <property type="entry name" value="FAD/NAD-linked reductases, dimerisation (C-terminal) domain"/>
    <property type="match status" value="1"/>
</dbReference>
<comment type="similarity">
    <text evidence="1">Belongs to the class-I pyridine nucleotide-disulfide oxidoreductase family.</text>
</comment>
<evidence type="ECO:0000259" key="8">
    <source>
        <dbReference type="Pfam" id="PF07992"/>
    </source>
</evidence>
<name>A0A177IEK7_9CORY</name>
<evidence type="ECO:0000256" key="5">
    <source>
        <dbReference type="PIRSR" id="PIRSR000350-3"/>
    </source>
</evidence>
<feature type="binding site" evidence="5">
    <location>
        <position position="261"/>
    </location>
    <ligand>
        <name>NAD(+)</name>
        <dbReference type="ChEBI" id="CHEBI:57540"/>
    </ligand>
</feature>
<evidence type="ECO:0000256" key="2">
    <source>
        <dbReference type="ARBA" id="ARBA00022630"/>
    </source>
</evidence>
<comment type="caution">
    <text evidence="9">The sequence shown here is derived from an EMBL/GenBank/DDBJ whole genome shotgun (WGS) entry which is preliminary data.</text>
</comment>
<dbReference type="OrthoDB" id="9800167at2"/>
<keyword evidence="10" id="KW-1185">Reference proteome</keyword>
<feature type="active site" description="Proton acceptor" evidence="4">
    <location>
        <position position="442"/>
    </location>
</feature>
<dbReference type="STRING" id="1705.CA21670_00635"/>
<dbReference type="Proteomes" id="UP000076947">
    <property type="component" value="Unassembled WGS sequence"/>
</dbReference>
<dbReference type="InterPro" id="IPR001100">
    <property type="entry name" value="Pyr_nuc-diS_OxRdtase"/>
</dbReference>
<keyword evidence="3 5" id="KW-0274">FAD</keyword>
<dbReference type="AlphaFoldDB" id="A0A177IEK7"/>
<keyword evidence="5" id="KW-0547">Nucleotide-binding</keyword>
<dbReference type="Pfam" id="PF02852">
    <property type="entry name" value="Pyr_redox_dim"/>
    <property type="match status" value="1"/>
</dbReference>
<dbReference type="GO" id="GO:0050660">
    <property type="term" value="F:flavin adenine dinucleotide binding"/>
    <property type="evidence" value="ECO:0007669"/>
    <property type="project" value="TreeGrafter"/>
</dbReference>
<evidence type="ECO:0000256" key="4">
    <source>
        <dbReference type="PIRSR" id="PIRSR000350-2"/>
    </source>
</evidence>
<gene>
    <name evidence="9" type="ORF">AYJ05_04480</name>
</gene>
<organism evidence="9 10">
    <name type="scientific">Corynebacterium stationis</name>
    <dbReference type="NCBI Taxonomy" id="1705"/>
    <lineage>
        <taxon>Bacteria</taxon>
        <taxon>Bacillati</taxon>
        <taxon>Actinomycetota</taxon>
        <taxon>Actinomycetes</taxon>
        <taxon>Mycobacteriales</taxon>
        <taxon>Corynebacteriaceae</taxon>
        <taxon>Corynebacterium</taxon>
    </lineage>
</organism>
<dbReference type="SUPFAM" id="SSF51905">
    <property type="entry name" value="FAD/NAD(P)-binding domain"/>
    <property type="match status" value="1"/>
</dbReference>
<evidence type="ECO:0000313" key="9">
    <source>
        <dbReference type="EMBL" id="OAH26691.1"/>
    </source>
</evidence>
<dbReference type="PANTHER" id="PTHR43014">
    <property type="entry name" value="MERCURIC REDUCTASE"/>
    <property type="match status" value="1"/>
</dbReference>
<reference evidence="10" key="1">
    <citation type="submission" date="2016-02" db="EMBL/GenBank/DDBJ databases">
        <authorList>
            <person name="Kaur G."/>
            <person name="Nair G.R."/>
            <person name="Mayilraj S."/>
        </authorList>
    </citation>
    <scope>NUCLEOTIDE SEQUENCE [LARGE SCALE GENOMIC DNA]</scope>
    <source>
        <strain evidence="10">GA-15</strain>
    </source>
</reference>
<proteinExistence type="inferred from homology"/>
<comment type="cofactor">
    <cofactor evidence="5">
        <name>FAD</name>
        <dbReference type="ChEBI" id="CHEBI:57692"/>
    </cofactor>
    <text evidence="5">Binds 1 FAD per subunit.</text>
</comment>
<dbReference type="Gene3D" id="3.50.50.60">
    <property type="entry name" value="FAD/NAD(P)-binding domain"/>
    <property type="match status" value="2"/>
</dbReference>
<feature type="domain" description="FAD/NAD(P)-binding" evidence="8">
    <location>
        <begin position="13"/>
        <end position="312"/>
    </location>
</feature>
<dbReference type="EMBL" id="LSTQ01000023">
    <property type="protein sequence ID" value="OAH26691.1"/>
    <property type="molecule type" value="Genomic_DNA"/>
</dbReference>
<dbReference type="PIRSF" id="PIRSF000350">
    <property type="entry name" value="Mercury_reductase_MerA"/>
    <property type="match status" value="1"/>
</dbReference>
<feature type="binding site" evidence="5">
    <location>
        <begin position="171"/>
        <end position="178"/>
    </location>
    <ligand>
        <name>NAD(+)</name>
        <dbReference type="ChEBI" id="CHEBI:57540"/>
    </ligand>
</feature>
<dbReference type="Pfam" id="PF07992">
    <property type="entry name" value="Pyr_redox_2"/>
    <property type="match status" value="1"/>
</dbReference>
<evidence type="ECO:0000256" key="1">
    <source>
        <dbReference type="ARBA" id="ARBA00007532"/>
    </source>
</evidence>
<dbReference type="InterPro" id="IPR004099">
    <property type="entry name" value="Pyr_nucl-diS_OxRdtase_dimer"/>
</dbReference>
<sequence length="454" mass="48137">MATTTNQAETTADVLVIGFGKAGKTIAMNRAEHGDRVILVEQSPKMYGGTCINIACVPTKTMLVDSERGVNYQDSVQHRDSFIATLNKVNKQLADDSGVLVVDGHAEFTGSHSVLVTGGEEELAITATTIIINTGSVPVIPDIPGVDSARVIDSTGAQHLDSTPDSLVIVGGGPIGMEFATMFTQFGTKVTILDRGAKFGTAFDEDVATEVKADLEAKGITIINGADVTELHDTDDGIKVRYSVDDSEHAIDATNVLFAIGRTPATEGLGLESAGIDTTERGAIAVDEHLRTNVEGVYAAGDVTGGPQFTYISYDDHRVITSDRWGDGSRVTAGRLYPTTTFINPPVSTIGMGEQEAKDNAASRGHTTEVRFKKIADIPIMPRPKIVGTPEGVAKFIIDVEDDQILGATLYCVDSQELINFVAVAMRHKIPASALGDGIYTHPSSTEVFNALLA</sequence>
<dbReference type="Gene3D" id="3.30.390.30">
    <property type="match status" value="1"/>
</dbReference>
<feature type="binding site" evidence="5">
    <location>
        <begin position="134"/>
        <end position="136"/>
    </location>
    <ligand>
        <name>FAD</name>
        <dbReference type="ChEBI" id="CHEBI:57692"/>
    </ligand>
</feature>
<dbReference type="PRINTS" id="PR00411">
    <property type="entry name" value="PNDRDTASEI"/>
</dbReference>
<dbReference type="PANTHER" id="PTHR43014:SF4">
    <property type="entry name" value="PYRIDINE NUCLEOTIDE-DISULFIDE OXIDOREDUCTASE RCLA-RELATED"/>
    <property type="match status" value="1"/>
</dbReference>
<protein>
    <submittedName>
        <fullName evidence="9">Pyridine nucleotide-disulfide oxidoreductase</fullName>
    </submittedName>
</protein>
<dbReference type="RefSeq" id="WP_066840155.1">
    <property type="nucleotide sequence ID" value="NZ_LSTQ01000023.1"/>
</dbReference>
<keyword evidence="5" id="KW-0520">NAD</keyword>
<feature type="binding site" evidence="5">
    <location>
        <position position="302"/>
    </location>
    <ligand>
        <name>FAD</name>
        <dbReference type="ChEBI" id="CHEBI:57692"/>
    </ligand>
</feature>
<keyword evidence="2" id="KW-0285">Flavoprotein</keyword>
<dbReference type="InterPro" id="IPR036188">
    <property type="entry name" value="FAD/NAD-bd_sf"/>
</dbReference>
<evidence type="ECO:0000313" key="10">
    <source>
        <dbReference type="Proteomes" id="UP000076947"/>
    </source>
</evidence>
<feature type="domain" description="Pyridine nucleotide-disulphide oxidoreductase dimerisation" evidence="7">
    <location>
        <begin position="338"/>
        <end position="450"/>
    </location>
</feature>
<evidence type="ECO:0000259" key="7">
    <source>
        <dbReference type="Pfam" id="PF02852"/>
    </source>
</evidence>
<dbReference type="PRINTS" id="PR00368">
    <property type="entry name" value="FADPNR"/>
</dbReference>
<dbReference type="InterPro" id="IPR023753">
    <property type="entry name" value="FAD/NAD-binding_dom"/>
</dbReference>
<dbReference type="GO" id="GO:0003955">
    <property type="term" value="F:NAD(P)H dehydrogenase (quinone) activity"/>
    <property type="evidence" value="ECO:0007669"/>
    <property type="project" value="TreeGrafter"/>
</dbReference>
<accession>A0A177IEK7</accession>
<evidence type="ECO:0000256" key="3">
    <source>
        <dbReference type="ARBA" id="ARBA00022827"/>
    </source>
</evidence>